<sequence length="222" mass="24912">MVCTMYTVTNGCGHSETIRYRNCGEHSDTVRDNALCFHEAPVEKRNKPTRVSMGARFCNKGCKALTAGWRCCTCGYKEVHGYYDPVVGVVVHQSKGGDIHAFCLTCRDVDVSLFTNSNETMSETVVTRTNQATNRTRTRTPSLTYTSDEYDTDSEDLFFDASPRPIESSDQDEYQDHNSCAIMGKDLDMIARTFEGTNMSLSPVTTPTKSTYEGESVYRTRF</sequence>
<dbReference type="RefSeq" id="XP_064653357.1">
    <property type="nucleotide sequence ID" value="XM_064808448.1"/>
</dbReference>
<gene>
    <name evidence="2" type="ORF">LTR77_011240</name>
</gene>
<organism evidence="2 3">
    <name type="scientific">Saxophila tyrrhenica</name>
    <dbReference type="NCBI Taxonomy" id="1690608"/>
    <lineage>
        <taxon>Eukaryota</taxon>
        <taxon>Fungi</taxon>
        <taxon>Dikarya</taxon>
        <taxon>Ascomycota</taxon>
        <taxon>Pezizomycotina</taxon>
        <taxon>Dothideomycetes</taxon>
        <taxon>Dothideomycetidae</taxon>
        <taxon>Mycosphaerellales</taxon>
        <taxon>Extremaceae</taxon>
        <taxon>Saxophila</taxon>
    </lineage>
</organism>
<evidence type="ECO:0000256" key="1">
    <source>
        <dbReference type="SAM" id="MobiDB-lite"/>
    </source>
</evidence>
<dbReference type="Proteomes" id="UP001337655">
    <property type="component" value="Unassembled WGS sequence"/>
</dbReference>
<evidence type="ECO:0000313" key="2">
    <source>
        <dbReference type="EMBL" id="KAK5162687.1"/>
    </source>
</evidence>
<keyword evidence="3" id="KW-1185">Reference proteome</keyword>
<dbReference type="GeneID" id="89932556"/>
<proteinExistence type="predicted"/>
<evidence type="ECO:0000313" key="3">
    <source>
        <dbReference type="Proteomes" id="UP001337655"/>
    </source>
</evidence>
<name>A0AAV9NT16_9PEZI</name>
<comment type="caution">
    <text evidence="2">The sequence shown here is derived from an EMBL/GenBank/DDBJ whole genome shotgun (WGS) entry which is preliminary data.</text>
</comment>
<protein>
    <submittedName>
        <fullName evidence="2">Uncharacterized protein</fullName>
    </submittedName>
</protein>
<reference evidence="2 3" key="1">
    <citation type="submission" date="2023-08" db="EMBL/GenBank/DDBJ databases">
        <title>Black Yeasts Isolated from many extreme environments.</title>
        <authorList>
            <person name="Coleine C."/>
            <person name="Stajich J.E."/>
            <person name="Selbmann L."/>
        </authorList>
    </citation>
    <scope>NUCLEOTIDE SEQUENCE [LARGE SCALE GENOMIC DNA]</scope>
    <source>
        <strain evidence="2 3">CCFEE 5935</strain>
    </source>
</reference>
<feature type="region of interest" description="Disordered" evidence="1">
    <location>
        <begin position="201"/>
        <end position="222"/>
    </location>
</feature>
<feature type="compositionally biased region" description="Polar residues" evidence="1">
    <location>
        <begin position="201"/>
        <end position="213"/>
    </location>
</feature>
<accession>A0AAV9NT16</accession>
<dbReference type="EMBL" id="JAVRRT010000039">
    <property type="protein sequence ID" value="KAK5162687.1"/>
    <property type="molecule type" value="Genomic_DNA"/>
</dbReference>
<dbReference type="AlphaFoldDB" id="A0AAV9NT16"/>